<reference evidence="1" key="1">
    <citation type="submission" date="2013-12" db="EMBL/GenBank/DDBJ databases">
        <title>The Genome Sequence of Aphanomyces astaci APO3.</title>
        <authorList>
            <consortium name="The Broad Institute Genomics Platform"/>
            <person name="Russ C."/>
            <person name="Tyler B."/>
            <person name="van West P."/>
            <person name="Dieguez-Uribeondo J."/>
            <person name="Young S.K."/>
            <person name="Zeng Q."/>
            <person name="Gargeya S."/>
            <person name="Fitzgerald M."/>
            <person name="Abouelleil A."/>
            <person name="Alvarado L."/>
            <person name="Chapman S.B."/>
            <person name="Gainer-Dewar J."/>
            <person name="Goldberg J."/>
            <person name="Griggs A."/>
            <person name="Gujja S."/>
            <person name="Hansen M."/>
            <person name="Howarth C."/>
            <person name="Imamovic A."/>
            <person name="Ireland A."/>
            <person name="Larimer J."/>
            <person name="McCowan C."/>
            <person name="Murphy C."/>
            <person name="Pearson M."/>
            <person name="Poon T.W."/>
            <person name="Priest M."/>
            <person name="Roberts A."/>
            <person name="Saif S."/>
            <person name="Shea T."/>
            <person name="Sykes S."/>
            <person name="Wortman J."/>
            <person name="Nusbaum C."/>
            <person name="Birren B."/>
        </authorList>
    </citation>
    <scope>NUCLEOTIDE SEQUENCE [LARGE SCALE GENOMIC DNA]</scope>
    <source>
        <strain evidence="1">APO3</strain>
    </source>
</reference>
<dbReference type="EMBL" id="KI913144">
    <property type="protein sequence ID" value="ETV74329.1"/>
    <property type="molecule type" value="Genomic_DNA"/>
</dbReference>
<dbReference type="AlphaFoldDB" id="W4G5K1"/>
<gene>
    <name evidence="1" type="ORF">H257_10921</name>
</gene>
<dbReference type="VEuPathDB" id="FungiDB:H257_10921"/>
<dbReference type="RefSeq" id="XP_009835987.1">
    <property type="nucleotide sequence ID" value="XM_009837685.1"/>
</dbReference>
<organism evidence="1">
    <name type="scientific">Aphanomyces astaci</name>
    <name type="common">Crayfish plague agent</name>
    <dbReference type="NCBI Taxonomy" id="112090"/>
    <lineage>
        <taxon>Eukaryota</taxon>
        <taxon>Sar</taxon>
        <taxon>Stramenopiles</taxon>
        <taxon>Oomycota</taxon>
        <taxon>Saprolegniomycetes</taxon>
        <taxon>Saprolegniales</taxon>
        <taxon>Verrucalvaceae</taxon>
        <taxon>Aphanomyces</taxon>
    </lineage>
</organism>
<accession>W4G5K1</accession>
<sequence length="229" mass="26109">MRGKHVLHGFRGEIQRVGSVASLEEMVMDVAAGGVGWLWRRGFLHHIRPRTGRDGVSFRQRRVGRVKKGEQSLGRQVGYSMRVHLARHVRNKRVRQGVLDDVSYARCHRCKRVQQLRQLLLLQERMHPLEQKRAPFQRELQTSVDGAAASLVLERGRRRLQRRRDRVDDGGRLARGRGSAKDALEGLDDHGILNCNYKQHVSCINWTGRSLVVVPAAVCRHRDSAAPVC</sequence>
<name>W4G5K1_APHAT</name>
<dbReference type="GeneID" id="20812917"/>
<protein>
    <submittedName>
        <fullName evidence="1">Uncharacterized protein</fullName>
    </submittedName>
</protein>
<evidence type="ECO:0000313" key="1">
    <source>
        <dbReference type="EMBL" id="ETV74329.1"/>
    </source>
</evidence>
<proteinExistence type="predicted"/>